<evidence type="ECO:0000256" key="4">
    <source>
        <dbReference type="ARBA" id="ARBA00022692"/>
    </source>
</evidence>
<dbReference type="InterPro" id="IPR054384">
    <property type="entry name" value="SecDF_P1_head"/>
</dbReference>
<dbReference type="InterPro" id="IPR048631">
    <property type="entry name" value="SecD_1st"/>
</dbReference>
<feature type="transmembrane region" description="Helical" evidence="12">
    <location>
        <begin position="550"/>
        <end position="572"/>
    </location>
</feature>
<evidence type="ECO:0000259" key="16">
    <source>
        <dbReference type="Pfam" id="PF22599"/>
    </source>
</evidence>
<dbReference type="Proteomes" id="UP000266287">
    <property type="component" value="Unassembled WGS sequence"/>
</dbReference>
<sequence length="922" mass="102566">MKWKTILVLGVIAISLYFAYANFKWYSLPEEKREIAELVARREAGKALSEAEKEKIAELTEQEKADYHRLGLLRGRVLSLGLDLQGGAHLVLAVDTDKALEIEITRHLTTLRRELHHIEGVRLLQDKKIVNIEFAREDDYQTIRDIVDENIWSLDRKSPTEIVLAFSHRRATTIKRDAVVQTLGRIRRRVDEFGVAEPLIQPQGERRIIVQLPGMRDPERAKEIIRRTAFLEFKLAAPVGLISEIISNIEATLAIKEEEISFPVHHRQLLTDIGAPFDMVSFSEDDFARINSVLQKEEILALIPEGYSFAITRSLGEAGRRFRNLYLLKEDPVLTGALLENAYPSFDEFHRRVIQLEFNRHGGAIMSRISRRAERAYNEERKATILTILLDDVIYSAPFMKVRVGGRPIITGDFTREEAMDLSLVLREGALPAPISTEMEMMIGASLGADSIHAGIRAGIIGFIGIAFLIGIYYLKAGLITIFALFLNLIIVLAVLSMLRATLTLPGIAGIILVIGMAVDANILIFERIREEVKSGKAIRSAISAGYQRAFLTILDANLTTLIVAVVLFGFGTGPIRGFATTLSIGIISSMFTAIVVTRLILDLMARRKSFTGLKMLQIANAPQIRFVRQRRKAFTLSVLVLLAGMITFFARGEENFGIDLSPGGGVLLERHFTAPVYAGDIREALIFIGIEEARIQQFNDNKGVLVRIGKGEDYEVTVQTIDAQLSEKFHGLFIDDEEFKRTDVIGPVMGREMQRNGVLALIFALAAVVAYITWRFEIKFGIAAIIALLHDVLITVGILSILEVEFNLATIAALLAIIGYSLNDTIVIFDRIRENLKSMHGKSYAEIVNTSINQTLSRTFLTSLTTLLAMVSLFVLGGIAISGFALTLIIGISLGTFSSIFIAAPILVEWQRRGGILIQNV</sequence>
<dbReference type="PRINTS" id="PR01755">
    <property type="entry name" value="SECFTRNLCASE"/>
</dbReference>
<feature type="transmembrane region" description="Helical" evidence="12">
    <location>
        <begin position="809"/>
        <end position="830"/>
    </location>
</feature>
<dbReference type="NCBIfam" id="TIGR00966">
    <property type="entry name" value="transloc_SecF"/>
    <property type="match status" value="1"/>
</dbReference>
<evidence type="ECO:0000256" key="7">
    <source>
        <dbReference type="ARBA" id="ARBA00023010"/>
    </source>
</evidence>
<dbReference type="HAMAP" id="MF_01464_B">
    <property type="entry name" value="SecF_B"/>
    <property type="match status" value="1"/>
</dbReference>
<feature type="transmembrane region" description="Helical" evidence="12">
    <location>
        <begin position="507"/>
        <end position="529"/>
    </location>
</feature>
<dbReference type="PANTHER" id="PTHR30081">
    <property type="entry name" value="PROTEIN-EXPORT MEMBRANE PROTEIN SEC"/>
    <property type="match status" value="1"/>
</dbReference>
<dbReference type="GO" id="GO:0043952">
    <property type="term" value="P:protein transport by the Sec complex"/>
    <property type="evidence" value="ECO:0007669"/>
    <property type="project" value="UniProtKB-UniRule"/>
</dbReference>
<keyword evidence="8 12" id="KW-0472">Membrane</keyword>
<dbReference type="Gene3D" id="1.20.1640.10">
    <property type="entry name" value="Multidrug efflux transporter AcrB transmembrane domain"/>
    <property type="match status" value="2"/>
</dbReference>
<dbReference type="Gene3D" id="3.30.70.3400">
    <property type="match status" value="1"/>
</dbReference>
<feature type="transmembrane region" description="Helical" evidence="12">
    <location>
        <begin position="634"/>
        <end position="651"/>
    </location>
</feature>
<dbReference type="AlphaFoldDB" id="A0A399FWQ7"/>
<dbReference type="Pfam" id="PF22599">
    <property type="entry name" value="SecDF_P1_head"/>
    <property type="match status" value="1"/>
</dbReference>
<evidence type="ECO:0000256" key="8">
    <source>
        <dbReference type="ARBA" id="ARBA00023136"/>
    </source>
</evidence>
<proteinExistence type="inferred from homology"/>
<protein>
    <recommendedName>
        <fullName evidence="12 13">Multifunctional fusion protein</fullName>
    </recommendedName>
    <domain>
        <recommendedName>
            <fullName evidence="12">Protein translocase subunit SecD</fullName>
        </recommendedName>
    </domain>
    <domain>
        <recommendedName>
            <fullName evidence="13">Protein-export membrane protein SecF</fullName>
        </recommendedName>
    </domain>
</protein>
<comment type="caution">
    <text evidence="17">The sequence shown here is derived from an EMBL/GenBank/DDBJ whole genome shotgun (WGS) entry which is preliminary data.</text>
</comment>
<feature type="domain" description="Protein export membrane protein SecD/SecF C-terminal" evidence="14">
    <location>
        <begin position="737"/>
        <end position="913"/>
    </location>
</feature>
<evidence type="ECO:0000256" key="6">
    <source>
        <dbReference type="ARBA" id="ARBA00022989"/>
    </source>
</evidence>
<name>A0A399FWQ7_UNCN2</name>
<evidence type="ECO:0000256" key="13">
    <source>
        <dbReference type="HAMAP-Rule" id="MF_01464"/>
    </source>
</evidence>
<feature type="domain" description="SecDF P1 head subdomain" evidence="16">
    <location>
        <begin position="324"/>
        <end position="433"/>
    </location>
</feature>
<comment type="similarity">
    <text evidence="13">Belongs to the SecD/SecF family. SecF subfamily.</text>
</comment>
<feature type="transmembrane region" description="Helical" evidence="12">
    <location>
        <begin position="758"/>
        <end position="775"/>
    </location>
</feature>
<dbReference type="InterPro" id="IPR022645">
    <property type="entry name" value="SecD/SecF_bac"/>
</dbReference>
<feature type="transmembrane region" description="Helical" evidence="12">
    <location>
        <begin position="888"/>
        <end position="909"/>
    </location>
</feature>
<feature type="transmembrane region" description="Helical" evidence="12">
    <location>
        <begin position="782"/>
        <end position="803"/>
    </location>
</feature>
<dbReference type="HAMAP" id="MF_01463_B">
    <property type="entry name" value="SecD_B"/>
    <property type="match status" value="1"/>
</dbReference>
<comment type="similarity">
    <text evidence="12">Belongs to the SecD/SecF family. SecD subfamily.</text>
</comment>
<dbReference type="GO" id="GO:0065002">
    <property type="term" value="P:intracellular protein transmembrane transport"/>
    <property type="evidence" value="ECO:0007669"/>
    <property type="project" value="UniProtKB-UniRule"/>
</dbReference>
<reference evidence="17 18" key="1">
    <citation type="submission" date="2018-08" db="EMBL/GenBank/DDBJ databases">
        <title>Draft genome of candidate division NPL-UPA2 bacterium Unc8 that adapted to ultra-basic serpentinizing groundwater.</title>
        <authorList>
            <person name="Ishii S."/>
            <person name="Suzuki S."/>
            <person name="Nealson K.H."/>
        </authorList>
    </citation>
    <scope>NUCLEOTIDE SEQUENCE [LARGE SCALE GENOMIC DNA]</scope>
    <source>
        <strain evidence="17">Unc8</strain>
    </source>
</reference>
<keyword evidence="4 12" id="KW-0812">Transmembrane</keyword>
<dbReference type="GO" id="GO:0005886">
    <property type="term" value="C:plasma membrane"/>
    <property type="evidence" value="ECO:0007669"/>
    <property type="project" value="UniProtKB-SubCell"/>
</dbReference>
<keyword evidence="6 12" id="KW-1133">Transmembrane helix</keyword>
<accession>A0A399FWQ7</accession>
<feature type="transmembrane region" description="Helical" evidence="12">
    <location>
        <begin position="578"/>
        <end position="602"/>
    </location>
</feature>
<evidence type="ECO:0000256" key="9">
    <source>
        <dbReference type="ARBA" id="ARBA00059018"/>
    </source>
</evidence>
<dbReference type="InterPro" id="IPR022646">
    <property type="entry name" value="SecD/SecF_CS"/>
</dbReference>
<evidence type="ECO:0000256" key="5">
    <source>
        <dbReference type="ARBA" id="ARBA00022927"/>
    </source>
</evidence>
<evidence type="ECO:0000256" key="2">
    <source>
        <dbReference type="ARBA" id="ARBA00022448"/>
    </source>
</evidence>
<dbReference type="NCBIfam" id="TIGR01129">
    <property type="entry name" value="secD"/>
    <property type="match status" value="1"/>
</dbReference>
<dbReference type="InterPro" id="IPR022813">
    <property type="entry name" value="SecD/SecF_arch_bac"/>
</dbReference>
<organism evidence="17 18">
    <name type="scientific">candidate division NPL-UPA2 bacterium Unc8</name>
    <dbReference type="NCBI Taxonomy" id="1980939"/>
    <lineage>
        <taxon>Bacteria</taxon>
    </lineage>
</organism>
<feature type="transmembrane region" description="Helical" evidence="12">
    <location>
        <begin position="454"/>
        <end position="475"/>
    </location>
</feature>
<gene>
    <name evidence="12 17" type="primary">secD</name>
    <name evidence="13" type="synonym">secF</name>
    <name evidence="17" type="ORF">B9J77_01115</name>
</gene>
<dbReference type="Pfam" id="PF07549">
    <property type="entry name" value="Sec_GG"/>
    <property type="match status" value="1"/>
</dbReference>
<dbReference type="SUPFAM" id="SSF82866">
    <property type="entry name" value="Multidrug efflux transporter AcrB transmembrane domain"/>
    <property type="match status" value="2"/>
</dbReference>
<dbReference type="PANTHER" id="PTHR30081:SF1">
    <property type="entry name" value="PROTEIN TRANSLOCASE SUBUNIT SECD"/>
    <property type="match status" value="1"/>
</dbReference>
<keyword evidence="7 12" id="KW-0811">Translocation</keyword>
<dbReference type="FunFam" id="1.20.1640.10:FF:000024">
    <property type="entry name" value="Multifunctional fusion protein"/>
    <property type="match status" value="1"/>
</dbReference>
<dbReference type="Gene3D" id="3.30.70.3220">
    <property type="match status" value="1"/>
</dbReference>
<dbReference type="InterPro" id="IPR005665">
    <property type="entry name" value="SecF_bac"/>
</dbReference>
<comment type="caution">
    <text evidence="12">Lacks conserved residue(s) required for the propagation of feature annotation.</text>
</comment>
<dbReference type="Gene3D" id="3.30.1360.200">
    <property type="match status" value="1"/>
</dbReference>
<feature type="domain" description="Protein translocase subunit SecDF P1" evidence="15">
    <location>
        <begin position="181"/>
        <end position="236"/>
    </location>
</feature>
<keyword evidence="3 12" id="KW-1003">Cell membrane</keyword>
<dbReference type="EMBL" id="NDHY01000002">
    <property type="protein sequence ID" value="RII00654.1"/>
    <property type="molecule type" value="Genomic_DNA"/>
</dbReference>
<comment type="subunit">
    <text evidence="12">Forms a complex with SecF. Part of the essential Sec protein translocation apparatus which comprises SecA, SecYEG and auxiliary proteins SecDF. Other proteins may also be involved.</text>
</comment>
<dbReference type="NCBIfam" id="TIGR00916">
    <property type="entry name" value="2A0604s01"/>
    <property type="match status" value="2"/>
</dbReference>
<dbReference type="Pfam" id="PF21760">
    <property type="entry name" value="SecD_1st"/>
    <property type="match status" value="1"/>
</dbReference>
<comment type="function">
    <text evidence="9 12">Part of the Sec protein translocase complex. Interacts with the SecYEG preprotein conducting channel. SecDF uses the proton motive force (PMF) to complete protein translocation after the ATP-dependent function of SecA.</text>
</comment>
<evidence type="ECO:0000259" key="14">
    <source>
        <dbReference type="Pfam" id="PF02355"/>
    </source>
</evidence>
<feature type="transmembrane region" description="Helical" evidence="12">
    <location>
        <begin position="482"/>
        <end position="501"/>
    </location>
</feature>
<evidence type="ECO:0000313" key="17">
    <source>
        <dbReference type="EMBL" id="RII00654.1"/>
    </source>
</evidence>
<evidence type="ECO:0000256" key="12">
    <source>
        <dbReference type="HAMAP-Rule" id="MF_01463"/>
    </source>
</evidence>
<feature type="transmembrane region" description="Helical" evidence="12">
    <location>
        <begin position="861"/>
        <end position="882"/>
    </location>
</feature>
<dbReference type="InterPro" id="IPR005791">
    <property type="entry name" value="SecD"/>
</dbReference>
<keyword evidence="2 12" id="KW-0813">Transport</keyword>
<dbReference type="InterPro" id="IPR048634">
    <property type="entry name" value="SecD_SecF_C"/>
</dbReference>
<evidence type="ECO:0000256" key="10">
    <source>
        <dbReference type="ARBA" id="ARBA00060856"/>
    </source>
</evidence>
<evidence type="ECO:0000256" key="1">
    <source>
        <dbReference type="ARBA" id="ARBA00004651"/>
    </source>
</evidence>
<dbReference type="InterPro" id="IPR055344">
    <property type="entry name" value="SecD_SecF_C_bact"/>
</dbReference>
<dbReference type="GO" id="GO:0015450">
    <property type="term" value="F:protein-transporting ATPase activity"/>
    <property type="evidence" value="ECO:0007669"/>
    <property type="project" value="InterPro"/>
</dbReference>
<evidence type="ECO:0000256" key="3">
    <source>
        <dbReference type="ARBA" id="ARBA00022475"/>
    </source>
</evidence>
<keyword evidence="5 12" id="KW-0653">Protein transport</keyword>
<comment type="similarity">
    <text evidence="10">In the C-terminal section; belongs to the SecD/SecF family. SecF subfamily.</text>
</comment>
<dbReference type="FunFam" id="1.20.1640.10:FF:000004">
    <property type="entry name" value="Protein translocase subunit SecD"/>
    <property type="match status" value="1"/>
</dbReference>
<comment type="subunit">
    <text evidence="13">Forms a complex with SecD. Part of the essential Sec protein translocation apparatus which comprises SecA, SecYEG and auxiliary proteins SecDF. Other proteins may also be involved.</text>
</comment>
<dbReference type="GO" id="GO:0006605">
    <property type="term" value="P:protein targeting"/>
    <property type="evidence" value="ECO:0007669"/>
    <property type="project" value="UniProtKB-UniRule"/>
</dbReference>
<comment type="similarity">
    <text evidence="11">In the N-terminal section; belongs to the SecD/SecF family. SecD subfamily.</text>
</comment>
<comment type="subcellular location">
    <subcellularLocation>
        <location evidence="1 12">Cell membrane</location>
        <topology evidence="1 12">Multi-pass membrane protein</topology>
    </subcellularLocation>
</comment>
<evidence type="ECO:0000313" key="18">
    <source>
        <dbReference type="Proteomes" id="UP000266287"/>
    </source>
</evidence>
<feature type="domain" description="Protein export membrane protein SecD/SecF C-terminal" evidence="14">
    <location>
        <begin position="439"/>
        <end position="605"/>
    </location>
</feature>
<evidence type="ECO:0000259" key="15">
    <source>
        <dbReference type="Pfam" id="PF21760"/>
    </source>
</evidence>
<evidence type="ECO:0000256" key="11">
    <source>
        <dbReference type="ARBA" id="ARBA00061053"/>
    </source>
</evidence>
<dbReference type="Pfam" id="PF02355">
    <property type="entry name" value="SecD_SecF_C"/>
    <property type="match status" value="2"/>
</dbReference>